<dbReference type="RefSeq" id="WP_182324706.1">
    <property type="nucleotide sequence ID" value="NZ_CP058554.1"/>
</dbReference>
<accession>A0A7G5ELA0</accession>
<feature type="region of interest" description="Disordered" evidence="1">
    <location>
        <begin position="368"/>
        <end position="391"/>
    </location>
</feature>
<name>A0A7G5ELA0_9BURK</name>
<dbReference type="KEGG" id="cpis:HS961_19100"/>
<dbReference type="EMBL" id="CP058554">
    <property type="protein sequence ID" value="QMV74775.1"/>
    <property type="molecule type" value="Genomic_DNA"/>
</dbReference>
<evidence type="ECO:0000313" key="3">
    <source>
        <dbReference type="Proteomes" id="UP000515240"/>
    </source>
</evidence>
<dbReference type="Proteomes" id="UP000515240">
    <property type="component" value="Chromosome"/>
</dbReference>
<feature type="region of interest" description="Disordered" evidence="1">
    <location>
        <begin position="224"/>
        <end position="244"/>
    </location>
</feature>
<evidence type="ECO:0000313" key="2">
    <source>
        <dbReference type="EMBL" id="QMV74775.1"/>
    </source>
</evidence>
<organism evidence="2 3">
    <name type="scientific">Comamonas piscis</name>
    <dbReference type="NCBI Taxonomy" id="1562974"/>
    <lineage>
        <taxon>Bacteria</taxon>
        <taxon>Pseudomonadati</taxon>
        <taxon>Pseudomonadota</taxon>
        <taxon>Betaproteobacteria</taxon>
        <taxon>Burkholderiales</taxon>
        <taxon>Comamonadaceae</taxon>
        <taxon>Comamonas</taxon>
    </lineage>
</organism>
<keyword evidence="3" id="KW-1185">Reference proteome</keyword>
<proteinExistence type="predicted"/>
<feature type="compositionally biased region" description="Acidic residues" evidence="1">
    <location>
        <begin position="234"/>
        <end position="244"/>
    </location>
</feature>
<evidence type="ECO:0000256" key="1">
    <source>
        <dbReference type="SAM" id="MobiDB-lite"/>
    </source>
</evidence>
<gene>
    <name evidence="2" type="ORF">HS961_19100</name>
</gene>
<reference evidence="2 3" key="1">
    <citation type="journal article" date="2020" name="G3 (Bethesda)">
        <title>CeMbio - The Caenorhabditis elegans Microbiome Resource.</title>
        <authorList>
            <person name="Dirksen P."/>
            <person name="Assie A."/>
            <person name="Zimmermann J."/>
            <person name="Zhang F."/>
            <person name="Tietje A.M."/>
            <person name="Marsh S.A."/>
            <person name="Felix M.A."/>
            <person name="Shapira M."/>
            <person name="Kaleta C."/>
            <person name="Schulenburg H."/>
            <person name="Samuel B."/>
        </authorList>
    </citation>
    <scope>NUCLEOTIDE SEQUENCE [LARGE SCALE GENOMIC DNA]</scope>
    <source>
        <strain evidence="2 3">BIGb0172</strain>
    </source>
</reference>
<protein>
    <submittedName>
        <fullName evidence="2">Uncharacterized protein</fullName>
    </submittedName>
</protein>
<sequence length="391" mass="44114">MSEQLAQLYATDKDIHDLLASAKQRLTETVLRELASERGVFYSLHDTRDDLVESISTLPHTYYEVTDLISRRETSRRNEKTTFIVLEGEVPLNDIRAVVSEYQIEVGKSEKVDSHNKGASAVVMNLEYDEIDYSRTRLIQRTRQDATFSFAHEAGQTIIRFPASDKAKRVVENLTGRIECNRRAPLIRNAIALDPEFTADERNTFFTRIMSEMAGHKLNGVTNLKIAPSKPQSDTDEPAELDEDERAEVERTMLVVVRSMGMSGENLIAAPEYQALKKRGFFITSVTWKGLQISPPYDKNHLHAEFQDGENGKDFRLAIKGVYRFQEGGHTKSSRPVTDLERELLTKLIEKTAQDVLSDMRSNRAALEAKIQADNQDESVDGSPTKMAAAS</sequence>
<dbReference type="AlphaFoldDB" id="A0A7G5ELA0"/>